<accession>A0AAE1B3W8</accession>
<evidence type="ECO:0000256" key="1">
    <source>
        <dbReference type="ARBA" id="ARBA00023054"/>
    </source>
</evidence>
<evidence type="ECO:0008006" key="6">
    <source>
        <dbReference type="Google" id="ProtNLM"/>
    </source>
</evidence>
<dbReference type="EMBL" id="JAWDGP010000593">
    <property type="protein sequence ID" value="KAK3799102.1"/>
    <property type="molecule type" value="Genomic_DNA"/>
</dbReference>
<dbReference type="Proteomes" id="UP001283361">
    <property type="component" value="Unassembled WGS sequence"/>
</dbReference>
<keyword evidence="5" id="KW-1185">Reference proteome</keyword>
<reference evidence="4" key="1">
    <citation type="journal article" date="2023" name="G3 (Bethesda)">
        <title>A reference genome for the long-term kleptoplast-retaining sea slug Elysia crispata morphotype clarki.</title>
        <authorList>
            <person name="Eastman K.E."/>
            <person name="Pendleton A.L."/>
            <person name="Shaikh M.A."/>
            <person name="Suttiyut T."/>
            <person name="Ogas R."/>
            <person name="Tomko P."/>
            <person name="Gavelis G."/>
            <person name="Widhalm J.R."/>
            <person name="Wisecaver J.H."/>
        </authorList>
    </citation>
    <scope>NUCLEOTIDE SEQUENCE</scope>
    <source>
        <strain evidence="4">ECLA1</strain>
    </source>
</reference>
<evidence type="ECO:0000256" key="3">
    <source>
        <dbReference type="SAM" id="MobiDB-lite"/>
    </source>
</evidence>
<gene>
    <name evidence="4" type="ORF">RRG08_051380</name>
</gene>
<evidence type="ECO:0000313" key="5">
    <source>
        <dbReference type="Proteomes" id="UP001283361"/>
    </source>
</evidence>
<feature type="region of interest" description="Disordered" evidence="3">
    <location>
        <begin position="453"/>
        <end position="525"/>
    </location>
</feature>
<dbReference type="AlphaFoldDB" id="A0AAE1B3W8"/>
<feature type="coiled-coil region" evidence="2">
    <location>
        <begin position="153"/>
        <end position="205"/>
    </location>
</feature>
<dbReference type="InterPro" id="IPR039902">
    <property type="entry name" value="CCDC148/CCDC112"/>
</dbReference>
<comment type="caution">
    <text evidence="4">The sequence shown here is derived from an EMBL/GenBank/DDBJ whole genome shotgun (WGS) entry which is preliminary data.</text>
</comment>
<organism evidence="4 5">
    <name type="scientific">Elysia crispata</name>
    <name type="common">lettuce slug</name>
    <dbReference type="NCBI Taxonomy" id="231223"/>
    <lineage>
        <taxon>Eukaryota</taxon>
        <taxon>Metazoa</taxon>
        <taxon>Spiralia</taxon>
        <taxon>Lophotrochozoa</taxon>
        <taxon>Mollusca</taxon>
        <taxon>Gastropoda</taxon>
        <taxon>Heterobranchia</taxon>
        <taxon>Euthyneura</taxon>
        <taxon>Panpulmonata</taxon>
        <taxon>Sacoglossa</taxon>
        <taxon>Placobranchoidea</taxon>
        <taxon>Plakobranchidae</taxon>
        <taxon>Elysia</taxon>
    </lineage>
</organism>
<dbReference type="PANTHER" id="PTHR21549">
    <property type="entry name" value="MUTATED IN BLADDER CANCER 1"/>
    <property type="match status" value="1"/>
</dbReference>
<evidence type="ECO:0000256" key="2">
    <source>
        <dbReference type="SAM" id="Coils"/>
    </source>
</evidence>
<sequence length="525" mass="62686">MQEEEANGFGLKYFGMKLKVCHTRDSAYQLKTKTCLKMAVARTNIPASQLYDEEGAIALKKKNELAKKAELLRDIQKLNVQIQAMEREKQTHIFSKRSDFRSEFSCLEEEEAKMLDERKTENIRVKQELKKINHMVKRFHHELRDVKPTPEFVEKLKSTMEEIESAINCFKQQQRLKYEEFLTSEKILSQEIQQLEIKFENWSQRSKQDGAPARPLTVKPLASARDVTKDLPHEVAAFDKFVQQSGGHRGGWDEYDHGTFIKFRNMYKGRIVFLDHVKQRLPTHTETEIREHETWYQEYLFLNENKKCAIKKWRERKEEEKEDAITQVQDELEADKHKGCENQESAAELMREKAARAKQINAWRVQKELEKAMQEEKRARDELEKKKHREEQRKKQLETRKIVEEFQQQRKLEEDIMEMLEEERKRAEEERRREITAKEIGRFHVRDMQRLNEKIGKEREKEEMKKQKERRLEALKSQVQVQVPHDPSRLLQPTSGWKERLKDKTPSGGGQVIHMPHRAIPSWRK</sequence>
<feature type="region of interest" description="Disordered" evidence="3">
    <location>
        <begin position="376"/>
        <end position="395"/>
    </location>
</feature>
<name>A0AAE1B3W8_9GAST</name>
<keyword evidence="1 2" id="KW-0175">Coiled coil</keyword>
<evidence type="ECO:0000313" key="4">
    <source>
        <dbReference type="EMBL" id="KAK3799102.1"/>
    </source>
</evidence>
<proteinExistence type="predicted"/>
<dbReference type="PANTHER" id="PTHR21549:SF0">
    <property type="entry name" value="COILED-COIL DOMAIN-CONTAINING PROTEIN 112"/>
    <property type="match status" value="1"/>
</dbReference>
<protein>
    <recommendedName>
        <fullName evidence="6">Coiled-coil domain-containing protein 112</fullName>
    </recommendedName>
</protein>
<feature type="coiled-coil region" evidence="2">
    <location>
        <begin position="61"/>
        <end position="88"/>
    </location>
</feature>
<feature type="compositionally biased region" description="Basic and acidic residues" evidence="3">
    <location>
        <begin position="453"/>
        <end position="474"/>
    </location>
</feature>